<sequence length="172" mass="20334">MLSSKNSIRWRAWRFVLPELIGIGIISIEDIVNNKKYFIELLSSEDENIRWRMWRMARELIKYGIITKKDAMNNKKCFIELLSSKYRIRLQAWDDVCFLIKYGIITKKDVMNNKKCFIELLISAQSDAAIKLEIGNVISKLIECGIFDKDVMNNKDNFEYLIKELIKYEGYS</sequence>
<protein>
    <submittedName>
        <fullName evidence="1">Uncharacterized protein</fullName>
    </submittedName>
</protein>
<dbReference type="AlphaFoldDB" id="A0A2R6C3L1"/>
<comment type="caution">
    <text evidence="1">The sequence shown here is derived from an EMBL/GenBank/DDBJ whole genome shotgun (WGS) entry which is preliminary data.</text>
</comment>
<dbReference type="EMBL" id="NEXO01000030">
    <property type="protein sequence ID" value="PSO05434.1"/>
    <property type="molecule type" value="Genomic_DNA"/>
</dbReference>
<name>A0A2R6C3L1_9ARCH</name>
<reference evidence="1 2" key="1">
    <citation type="submission" date="2017-04" db="EMBL/GenBank/DDBJ databases">
        <title>Novel microbial lineages endemic to geothermal iron-oxide mats fill important gaps in the evolutionary history of Archaea.</title>
        <authorList>
            <person name="Jay Z.J."/>
            <person name="Beam J.P."/>
            <person name="Dlakic M."/>
            <person name="Rusch D.B."/>
            <person name="Kozubal M.A."/>
            <person name="Inskeep W.P."/>
        </authorList>
    </citation>
    <scope>NUCLEOTIDE SEQUENCE [LARGE SCALE GENOMIC DNA]</scope>
    <source>
        <strain evidence="1">ECH_B_SAG-G16</strain>
    </source>
</reference>
<accession>A0A2R6C3L1</accession>
<dbReference type="Proteomes" id="UP000241886">
    <property type="component" value="Unassembled WGS sequence"/>
</dbReference>
<proteinExistence type="predicted"/>
<organism evidence="1 2">
    <name type="scientific">Candidatus Marsarchaeota G2 archaeon ECH_B_SAG-G16</name>
    <dbReference type="NCBI Taxonomy" id="1978167"/>
    <lineage>
        <taxon>Archaea</taxon>
        <taxon>Candidatus Marsarchaeota</taxon>
        <taxon>Candidatus Marsarchaeota group 2</taxon>
    </lineage>
</organism>
<evidence type="ECO:0000313" key="1">
    <source>
        <dbReference type="EMBL" id="PSO05434.1"/>
    </source>
</evidence>
<evidence type="ECO:0000313" key="2">
    <source>
        <dbReference type="Proteomes" id="UP000241886"/>
    </source>
</evidence>
<gene>
    <name evidence="1" type="ORF">B9Q13_01975</name>
</gene>